<evidence type="ECO:0000313" key="2">
    <source>
        <dbReference type="Proteomes" id="UP001266357"/>
    </source>
</evidence>
<accession>A0ABU3A3C1</accession>
<organism evidence="1 2">
    <name type="scientific">Thalassotalea castellviae</name>
    <dbReference type="NCBI Taxonomy" id="3075612"/>
    <lineage>
        <taxon>Bacteria</taxon>
        <taxon>Pseudomonadati</taxon>
        <taxon>Pseudomonadota</taxon>
        <taxon>Gammaproteobacteria</taxon>
        <taxon>Alteromonadales</taxon>
        <taxon>Colwelliaceae</taxon>
        <taxon>Thalassotalea</taxon>
    </lineage>
</organism>
<protein>
    <submittedName>
        <fullName evidence="1">Sulfotransferase</fullName>
    </submittedName>
</protein>
<proteinExistence type="predicted"/>
<comment type="caution">
    <text evidence="1">The sequence shown here is derived from an EMBL/GenBank/DDBJ whole genome shotgun (WGS) entry which is preliminary data.</text>
</comment>
<dbReference type="Gene3D" id="3.40.50.300">
    <property type="entry name" value="P-loop containing nucleotide triphosphate hydrolases"/>
    <property type="match status" value="1"/>
</dbReference>
<dbReference type="PANTHER" id="PTHR36978">
    <property type="entry name" value="P-LOOP CONTAINING NUCLEOTIDE TRIPHOSPHATE HYDROLASE"/>
    <property type="match status" value="1"/>
</dbReference>
<name>A0ABU3A3C1_9GAMM</name>
<evidence type="ECO:0000313" key="1">
    <source>
        <dbReference type="EMBL" id="MDT0604672.1"/>
    </source>
</evidence>
<dbReference type="PANTHER" id="PTHR36978:SF4">
    <property type="entry name" value="P-LOOP CONTAINING NUCLEOSIDE TRIPHOSPHATE HYDROLASE PROTEIN"/>
    <property type="match status" value="1"/>
</dbReference>
<keyword evidence="2" id="KW-1185">Reference proteome</keyword>
<dbReference type="SUPFAM" id="SSF52540">
    <property type="entry name" value="P-loop containing nucleoside triphosphate hydrolases"/>
    <property type="match status" value="1"/>
</dbReference>
<dbReference type="Pfam" id="PF17784">
    <property type="entry name" value="Sulfotransfer_4"/>
    <property type="match status" value="1"/>
</dbReference>
<dbReference type="RefSeq" id="WP_311583220.1">
    <property type="nucleotide sequence ID" value="NZ_JAVRIF010000008.1"/>
</dbReference>
<gene>
    <name evidence="1" type="ORF">RM573_13765</name>
</gene>
<dbReference type="InterPro" id="IPR027417">
    <property type="entry name" value="P-loop_NTPase"/>
</dbReference>
<sequence>MTTQKTFIIGLPRTGTTSICSKCLDLGFKVSHTAYTQKTFEQADVIADTPVFTDYQQLDKYYPNSKFIYLERELNVWLPSIRQLLQRMFHNITRDDGGFNPYLKRCYQQVFSPFTLENILQDDFLIDCYKTHKNEVLNYFLQRENDLLVLNISQAESLNQLQAFFGLNKTAESFEKLNCGGKVTAWKDIKHPLKVESTHNGRISTLDYLQLD</sequence>
<dbReference type="Proteomes" id="UP001266357">
    <property type="component" value="Unassembled WGS sequence"/>
</dbReference>
<dbReference type="InterPro" id="IPR040632">
    <property type="entry name" value="Sulfotransfer_4"/>
</dbReference>
<reference evidence="1 2" key="1">
    <citation type="submission" date="2023-09" db="EMBL/GenBank/DDBJ databases">
        <authorList>
            <person name="Rey-Velasco X."/>
        </authorList>
    </citation>
    <scope>NUCLEOTIDE SEQUENCE [LARGE SCALE GENOMIC DNA]</scope>
    <source>
        <strain evidence="1 2">W431</strain>
    </source>
</reference>
<dbReference type="EMBL" id="JAVRIF010000008">
    <property type="protein sequence ID" value="MDT0604672.1"/>
    <property type="molecule type" value="Genomic_DNA"/>
</dbReference>